<organism evidence="2 3">
    <name type="scientific">Trichonephila clavata</name>
    <name type="common">Joro spider</name>
    <name type="synonym">Nephila clavata</name>
    <dbReference type="NCBI Taxonomy" id="2740835"/>
    <lineage>
        <taxon>Eukaryota</taxon>
        <taxon>Metazoa</taxon>
        <taxon>Ecdysozoa</taxon>
        <taxon>Arthropoda</taxon>
        <taxon>Chelicerata</taxon>
        <taxon>Arachnida</taxon>
        <taxon>Araneae</taxon>
        <taxon>Araneomorphae</taxon>
        <taxon>Entelegynae</taxon>
        <taxon>Araneoidea</taxon>
        <taxon>Nephilidae</taxon>
        <taxon>Trichonephila</taxon>
    </lineage>
</organism>
<feature type="region of interest" description="Disordered" evidence="1">
    <location>
        <begin position="1"/>
        <end position="38"/>
    </location>
</feature>
<dbReference type="Proteomes" id="UP000887116">
    <property type="component" value="Unassembled WGS sequence"/>
</dbReference>
<keyword evidence="3" id="KW-1185">Reference proteome</keyword>
<evidence type="ECO:0000313" key="2">
    <source>
        <dbReference type="EMBL" id="GFR15167.1"/>
    </source>
</evidence>
<gene>
    <name evidence="2" type="ORF">TNCT_284211</name>
</gene>
<protein>
    <submittedName>
        <fullName evidence="2">Uncharacterized protein</fullName>
    </submittedName>
</protein>
<evidence type="ECO:0000313" key="3">
    <source>
        <dbReference type="Proteomes" id="UP000887116"/>
    </source>
</evidence>
<name>A0A8X6H187_TRICU</name>
<dbReference type="AlphaFoldDB" id="A0A8X6H187"/>
<sequence>MNIQPNLSKRKLKTPRNSAPRKVAKTARLLNQPEHDPPKADLPIIEALENQPPLLEKLGMNIDNALPVLEVMDIAQPVSEVEPVLKDNPAADHVKLEDNPADHLKLDPADPSKLDPAALEGDDAVMVDNYEEPENDEKEEFYTNKTDARKMLNLDKYAVNHVGDQIYNPLSKQYATYLVEEDEVTHKAQFVPRNANGSFNFIKDHDGMILYPFNLTVNFPIFPQNQKGEYMYFRINNVDHYPRNANGTPIYVKNKKGREVPPLNEQNVHFYPKDASGKECYPKDSYGMNITFRIYGPMFLRT</sequence>
<accession>A0A8X6H187</accession>
<dbReference type="OrthoDB" id="10379746at2759"/>
<comment type="caution">
    <text evidence="2">The sequence shown here is derived from an EMBL/GenBank/DDBJ whole genome shotgun (WGS) entry which is preliminary data.</text>
</comment>
<proteinExistence type="predicted"/>
<evidence type="ECO:0000256" key="1">
    <source>
        <dbReference type="SAM" id="MobiDB-lite"/>
    </source>
</evidence>
<dbReference type="EMBL" id="BMAO01017364">
    <property type="protein sequence ID" value="GFR15167.1"/>
    <property type="molecule type" value="Genomic_DNA"/>
</dbReference>
<reference evidence="2" key="1">
    <citation type="submission" date="2020-07" db="EMBL/GenBank/DDBJ databases">
        <title>Multicomponent nature underlies the extraordinary mechanical properties of spider dragline silk.</title>
        <authorList>
            <person name="Kono N."/>
            <person name="Nakamura H."/>
            <person name="Mori M."/>
            <person name="Yoshida Y."/>
            <person name="Ohtoshi R."/>
            <person name="Malay A.D."/>
            <person name="Moran D.A.P."/>
            <person name="Tomita M."/>
            <person name="Numata K."/>
            <person name="Arakawa K."/>
        </authorList>
    </citation>
    <scope>NUCLEOTIDE SEQUENCE</scope>
</reference>